<protein>
    <submittedName>
        <fullName evidence="2">Uncharacterized protein</fullName>
    </submittedName>
</protein>
<proteinExistence type="predicted"/>
<dbReference type="Proteomes" id="UP001556367">
    <property type="component" value="Unassembled WGS sequence"/>
</dbReference>
<keyword evidence="3" id="KW-1185">Reference proteome</keyword>
<name>A0ABR3JPX3_9AGAR</name>
<comment type="caution">
    <text evidence="2">The sequence shown here is derived from an EMBL/GenBank/DDBJ whole genome shotgun (WGS) entry which is preliminary data.</text>
</comment>
<evidence type="ECO:0000256" key="1">
    <source>
        <dbReference type="SAM" id="MobiDB-lite"/>
    </source>
</evidence>
<feature type="compositionally biased region" description="Polar residues" evidence="1">
    <location>
        <begin position="197"/>
        <end position="215"/>
    </location>
</feature>
<organism evidence="2 3">
    <name type="scientific">Hohenbuehelia grisea</name>
    <dbReference type="NCBI Taxonomy" id="104357"/>
    <lineage>
        <taxon>Eukaryota</taxon>
        <taxon>Fungi</taxon>
        <taxon>Dikarya</taxon>
        <taxon>Basidiomycota</taxon>
        <taxon>Agaricomycotina</taxon>
        <taxon>Agaricomycetes</taxon>
        <taxon>Agaricomycetidae</taxon>
        <taxon>Agaricales</taxon>
        <taxon>Pleurotineae</taxon>
        <taxon>Pleurotaceae</taxon>
        <taxon>Hohenbuehelia</taxon>
    </lineage>
</organism>
<reference evidence="3" key="1">
    <citation type="submission" date="2024-06" db="EMBL/GenBank/DDBJ databases">
        <title>Multi-omics analyses provide insights into the biosynthesis of the anticancer antibiotic pleurotin in Hohenbuehelia grisea.</title>
        <authorList>
            <person name="Weaver J.A."/>
            <person name="Alberti F."/>
        </authorList>
    </citation>
    <scope>NUCLEOTIDE SEQUENCE [LARGE SCALE GENOMIC DNA]</scope>
    <source>
        <strain evidence="3">T-177</strain>
    </source>
</reference>
<sequence>MDAERSSSLRTSPRHHLLASSTRILEAQSVQPESRCARAADHTDQPILRQSADGSRWAYWKLSVVHPDGVPQRNVREHHPRNTEDKSCEYGATHQVSWREEPARIQFHGSSTAGMSAFAPSEAAASFNLGLLPNDTYATTFLESDNDNESEKAQVHDPEPLITPEMEAIFRAFEKCLDLRDKYMLKSRQRLGDNPKDSLQSPPGTSRMSFSSSLV</sequence>
<dbReference type="EMBL" id="JASNQZ010000005">
    <property type="protein sequence ID" value="KAL0957392.1"/>
    <property type="molecule type" value="Genomic_DNA"/>
</dbReference>
<evidence type="ECO:0000313" key="3">
    <source>
        <dbReference type="Proteomes" id="UP001556367"/>
    </source>
</evidence>
<feature type="compositionally biased region" description="Basic and acidic residues" evidence="1">
    <location>
        <begin position="35"/>
        <end position="44"/>
    </location>
</feature>
<feature type="compositionally biased region" description="Polar residues" evidence="1">
    <location>
        <begin position="19"/>
        <end position="32"/>
    </location>
</feature>
<feature type="region of interest" description="Disordered" evidence="1">
    <location>
        <begin position="188"/>
        <end position="215"/>
    </location>
</feature>
<evidence type="ECO:0000313" key="2">
    <source>
        <dbReference type="EMBL" id="KAL0957392.1"/>
    </source>
</evidence>
<accession>A0ABR3JPX3</accession>
<gene>
    <name evidence="2" type="ORF">HGRIS_001193</name>
</gene>
<feature type="region of interest" description="Disordered" evidence="1">
    <location>
        <begin position="1"/>
        <end position="45"/>
    </location>
</feature>